<dbReference type="Pfam" id="PF13411">
    <property type="entry name" value="MerR_1"/>
    <property type="match status" value="1"/>
</dbReference>
<evidence type="ECO:0000313" key="3">
    <source>
        <dbReference type="EMBL" id="OME87083.1"/>
    </source>
</evidence>
<dbReference type="EMBL" id="MRTF01000018">
    <property type="protein sequence ID" value="OME87083.1"/>
    <property type="molecule type" value="Genomic_DNA"/>
</dbReference>
<sequence length="120" mass="14092">MSLQISQLANETGLSIHTLRYYEKEGIFPPVKRSENGIRIYDSEDIEWIKFACRLRETGMSIAEMKKFAQLVIQGDESKNERIKLLRQQNTRIKNQMEQLTRCMELINHKIELYSSPQGD</sequence>
<dbReference type="OrthoDB" id="9811174at2"/>
<dbReference type="PRINTS" id="PR00040">
    <property type="entry name" value="HTHMERR"/>
</dbReference>
<protein>
    <submittedName>
        <fullName evidence="3">MerR family transcriptional regulator</fullName>
    </submittedName>
</protein>
<dbReference type="GO" id="GO:0003700">
    <property type="term" value="F:DNA-binding transcription factor activity"/>
    <property type="evidence" value="ECO:0007669"/>
    <property type="project" value="InterPro"/>
</dbReference>
<dbReference type="InterPro" id="IPR000551">
    <property type="entry name" value="MerR-type_HTH_dom"/>
</dbReference>
<dbReference type="STRING" id="1401.BK123_31880"/>
<dbReference type="CDD" id="cd01109">
    <property type="entry name" value="HTH_YyaN"/>
    <property type="match status" value="1"/>
</dbReference>
<dbReference type="Proteomes" id="UP000187074">
    <property type="component" value="Unassembled WGS sequence"/>
</dbReference>
<dbReference type="PANTHER" id="PTHR30204">
    <property type="entry name" value="REDOX-CYCLING DRUG-SENSING TRANSCRIPTIONAL ACTIVATOR SOXR"/>
    <property type="match status" value="1"/>
</dbReference>
<dbReference type="SUPFAM" id="SSF46955">
    <property type="entry name" value="Putative DNA-binding domain"/>
    <property type="match status" value="1"/>
</dbReference>
<keyword evidence="1" id="KW-0238">DNA-binding</keyword>
<evidence type="ECO:0000259" key="2">
    <source>
        <dbReference type="PROSITE" id="PS50937"/>
    </source>
</evidence>
<reference evidence="3 4" key="1">
    <citation type="submission" date="2016-11" db="EMBL/GenBank/DDBJ databases">
        <title>Paenibacillus species isolates.</title>
        <authorList>
            <person name="Beno S.M."/>
        </authorList>
    </citation>
    <scope>NUCLEOTIDE SEQUENCE [LARGE SCALE GENOMIC DNA]</scope>
    <source>
        <strain evidence="3 4">FSL F4-0100</strain>
    </source>
</reference>
<dbReference type="InterPro" id="IPR047057">
    <property type="entry name" value="MerR_fam"/>
</dbReference>
<dbReference type="PROSITE" id="PS00552">
    <property type="entry name" value="HTH_MERR_1"/>
    <property type="match status" value="1"/>
</dbReference>
<proteinExistence type="predicted"/>
<dbReference type="AlphaFoldDB" id="A0A1R1ANF7"/>
<comment type="caution">
    <text evidence="3">The sequence shown here is derived from an EMBL/GenBank/DDBJ whole genome shotgun (WGS) entry which is preliminary data.</text>
</comment>
<name>A0A1R1ANF7_PAELA</name>
<dbReference type="InterPro" id="IPR009061">
    <property type="entry name" value="DNA-bd_dom_put_sf"/>
</dbReference>
<accession>A0A1R1ANF7</accession>
<dbReference type="PROSITE" id="PS50937">
    <property type="entry name" value="HTH_MERR_2"/>
    <property type="match status" value="1"/>
</dbReference>
<feature type="domain" description="HTH merR-type" evidence="2">
    <location>
        <begin position="1"/>
        <end position="71"/>
    </location>
</feature>
<evidence type="ECO:0000313" key="4">
    <source>
        <dbReference type="Proteomes" id="UP000187074"/>
    </source>
</evidence>
<dbReference type="Gene3D" id="1.10.1660.10">
    <property type="match status" value="1"/>
</dbReference>
<gene>
    <name evidence="3" type="ORF">BK123_31880</name>
</gene>
<dbReference type="PANTHER" id="PTHR30204:SF98">
    <property type="entry name" value="HTH-TYPE TRANSCRIPTIONAL REGULATOR ADHR"/>
    <property type="match status" value="1"/>
</dbReference>
<organism evidence="3 4">
    <name type="scientific">Paenibacillus lautus</name>
    <name type="common">Bacillus lautus</name>
    <dbReference type="NCBI Taxonomy" id="1401"/>
    <lineage>
        <taxon>Bacteria</taxon>
        <taxon>Bacillati</taxon>
        <taxon>Bacillota</taxon>
        <taxon>Bacilli</taxon>
        <taxon>Bacillales</taxon>
        <taxon>Paenibacillaceae</taxon>
        <taxon>Paenibacillus</taxon>
    </lineage>
</organism>
<evidence type="ECO:0000256" key="1">
    <source>
        <dbReference type="ARBA" id="ARBA00023125"/>
    </source>
</evidence>
<dbReference type="SMART" id="SM00422">
    <property type="entry name" value="HTH_MERR"/>
    <property type="match status" value="1"/>
</dbReference>
<dbReference type="GO" id="GO:0003677">
    <property type="term" value="F:DNA binding"/>
    <property type="evidence" value="ECO:0007669"/>
    <property type="project" value="UniProtKB-KW"/>
</dbReference>